<keyword evidence="4 8" id="KW-0547">Nucleotide-binding</keyword>
<evidence type="ECO:0000256" key="3">
    <source>
        <dbReference type="ARBA" id="ARBA00022723"/>
    </source>
</evidence>
<comment type="catalytic activity">
    <reaction evidence="8">
        <text>Mo-molybdopterin + GTP + H(+) = Mo-molybdopterin guanine dinucleotide + diphosphate</text>
        <dbReference type="Rhea" id="RHEA:34243"/>
        <dbReference type="ChEBI" id="CHEBI:15378"/>
        <dbReference type="ChEBI" id="CHEBI:33019"/>
        <dbReference type="ChEBI" id="CHEBI:37565"/>
        <dbReference type="ChEBI" id="CHEBI:71302"/>
        <dbReference type="ChEBI" id="CHEBI:71310"/>
        <dbReference type="EC" id="2.7.7.77"/>
    </reaction>
</comment>
<keyword evidence="3 8" id="KW-0479">Metal-binding</keyword>
<dbReference type="GO" id="GO:0005525">
    <property type="term" value="F:GTP binding"/>
    <property type="evidence" value="ECO:0007669"/>
    <property type="project" value="UniProtKB-UniRule"/>
</dbReference>
<comment type="subcellular location">
    <subcellularLocation>
        <location evidence="8">Cytoplasm</location>
    </subcellularLocation>
</comment>
<dbReference type="GO" id="GO:0061603">
    <property type="term" value="F:molybdenum cofactor guanylyltransferase activity"/>
    <property type="evidence" value="ECO:0007669"/>
    <property type="project" value="UniProtKB-EC"/>
</dbReference>
<feature type="domain" description="MobA-like NTP transferase" evidence="9">
    <location>
        <begin position="9"/>
        <end position="164"/>
    </location>
</feature>
<dbReference type="NCBIfam" id="TIGR02665">
    <property type="entry name" value="molyb_mobA"/>
    <property type="match status" value="1"/>
</dbReference>
<dbReference type="CDD" id="cd02503">
    <property type="entry name" value="MobA"/>
    <property type="match status" value="1"/>
</dbReference>
<evidence type="ECO:0000313" key="10">
    <source>
        <dbReference type="EMBL" id="PLP98995.1"/>
    </source>
</evidence>
<evidence type="ECO:0000256" key="4">
    <source>
        <dbReference type="ARBA" id="ARBA00022741"/>
    </source>
</evidence>
<sequence length="203" mass="21718">MIARDDITGLILAGGRGSRMGGTDKGLQPFHGTPMVQHTLQRLAPQTGPLLINANRNADRYASFGVPVIADTIADFAGPLAGMLAGLAQCQTPWLVTAPCDTPFLPTDLVARLAQGIEDERADIAVPVTVDADGRRRLQPVFCLMPVTAAAGLRAYMDAGNRKIENWVTGQRLAQVVFDDARAFANINTLDELREHETAGRSG</sequence>
<feature type="binding site" evidence="8">
    <location>
        <position position="101"/>
    </location>
    <ligand>
        <name>GTP</name>
        <dbReference type="ChEBI" id="CHEBI:37565"/>
    </ligand>
</feature>
<keyword evidence="5 8" id="KW-0460">Magnesium</keyword>
<dbReference type="Gene3D" id="3.90.550.10">
    <property type="entry name" value="Spore Coat Polysaccharide Biosynthesis Protein SpsA, Chain A"/>
    <property type="match status" value="1"/>
</dbReference>
<gene>
    <name evidence="8" type="primary">mobA</name>
    <name evidence="10" type="ORF">CYJ10_19695</name>
</gene>
<organism evidence="10 11">
    <name type="scientific">Cupriavidus pauculus</name>
    <dbReference type="NCBI Taxonomy" id="82633"/>
    <lineage>
        <taxon>Bacteria</taxon>
        <taxon>Pseudomonadati</taxon>
        <taxon>Pseudomonadota</taxon>
        <taxon>Betaproteobacteria</taxon>
        <taxon>Burkholderiales</taxon>
        <taxon>Burkholderiaceae</taxon>
        <taxon>Cupriavidus</taxon>
    </lineage>
</organism>
<feature type="binding site" evidence="8">
    <location>
        <position position="25"/>
    </location>
    <ligand>
        <name>GTP</name>
        <dbReference type="ChEBI" id="CHEBI:37565"/>
    </ligand>
</feature>
<dbReference type="OrthoDB" id="9788394at2"/>
<dbReference type="Proteomes" id="UP000234341">
    <property type="component" value="Unassembled WGS sequence"/>
</dbReference>
<dbReference type="EMBL" id="PJRP01000009">
    <property type="protein sequence ID" value="PLP98995.1"/>
    <property type="molecule type" value="Genomic_DNA"/>
</dbReference>
<reference evidence="10 11" key="1">
    <citation type="submission" date="2017-12" db="EMBL/GenBank/DDBJ databases">
        <title>Genome sequence of the active heterotrophic nitrifier-denitrifier, Cupriavidus pauculus UM1.</title>
        <authorList>
            <person name="Putonti C."/>
            <person name="Castignetti D."/>
        </authorList>
    </citation>
    <scope>NUCLEOTIDE SEQUENCE [LARGE SCALE GENOMIC DNA]</scope>
    <source>
        <strain evidence="10 11">UM1</strain>
    </source>
</reference>
<dbReference type="EC" id="2.7.7.77" evidence="8"/>
<dbReference type="RefSeq" id="WP_101683141.1">
    <property type="nucleotide sequence ID" value="NZ_PJRP01000009.1"/>
</dbReference>
<evidence type="ECO:0000256" key="7">
    <source>
        <dbReference type="ARBA" id="ARBA00023150"/>
    </source>
</evidence>
<dbReference type="GO" id="GO:1902758">
    <property type="term" value="P:bis(molybdopterin guanine dinucleotide)molybdenum biosynthetic process"/>
    <property type="evidence" value="ECO:0007669"/>
    <property type="project" value="TreeGrafter"/>
</dbReference>
<dbReference type="InterPro" id="IPR029044">
    <property type="entry name" value="Nucleotide-diphossugar_trans"/>
</dbReference>
<evidence type="ECO:0000256" key="6">
    <source>
        <dbReference type="ARBA" id="ARBA00023134"/>
    </source>
</evidence>
<dbReference type="InterPro" id="IPR013482">
    <property type="entry name" value="Molybde_CF_guanTrfase"/>
</dbReference>
<feature type="binding site" evidence="8">
    <location>
        <position position="53"/>
    </location>
    <ligand>
        <name>GTP</name>
        <dbReference type="ChEBI" id="CHEBI:37565"/>
    </ligand>
</feature>
<proteinExistence type="inferred from homology"/>
<evidence type="ECO:0000313" key="11">
    <source>
        <dbReference type="Proteomes" id="UP000234341"/>
    </source>
</evidence>
<comment type="cofactor">
    <cofactor evidence="8">
        <name>Mg(2+)</name>
        <dbReference type="ChEBI" id="CHEBI:18420"/>
    </cofactor>
</comment>
<protein>
    <recommendedName>
        <fullName evidence="8">Molybdenum cofactor guanylyltransferase</fullName>
        <shortName evidence="8">MoCo guanylyltransferase</shortName>
        <ecNumber evidence="8">2.7.7.77</ecNumber>
    </recommendedName>
    <alternativeName>
        <fullName evidence="8">GTP:molybdopterin guanylyltransferase</fullName>
    </alternativeName>
    <alternativeName>
        <fullName evidence="8">Mo-MPT guanylyltransferase</fullName>
    </alternativeName>
    <alternativeName>
        <fullName evidence="8">Molybdopterin guanylyltransferase</fullName>
    </alternativeName>
    <alternativeName>
        <fullName evidence="8">Molybdopterin-guanine dinucleotide synthase</fullName>
        <shortName evidence="8">MGD synthase</shortName>
    </alternativeName>
</protein>
<dbReference type="InterPro" id="IPR025877">
    <property type="entry name" value="MobA-like_NTP_Trfase"/>
</dbReference>
<keyword evidence="1 8" id="KW-0963">Cytoplasm</keyword>
<accession>A0A2N5C9T6</accession>
<comment type="domain">
    <text evidence="8">The N-terminal domain determines nucleotide recognition and specific binding, while the C-terminal domain determines the specific binding to the target protein.</text>
</comment>
<keyword evidence="2 8" id="KW-0808">Transferase</keyword>
<feature type="binding site" evidence="8">
    <location>
        <begin position="12"/>
        <end position="14"/>
    </location>
    <ligand>
        <name>GTP</name>
        <dbReference type="ChEBI" id="CHEBI:37565"/>
    </ligand>
</feature>
<dbReference type="GO" id="GO:0005737">
    <property type="term" value="C:cytoplasm"/>
    <property type="evidence" value="ECO:0007669"/>
    <property type="project" value="UniProtKB-SubCell"/>
</dbReference>
<keyword evidence="6 8" id="KW-0342">GTP-binding</keyword>
<comment type="caution">
    <text evidence="10">The sequence shown here is derived from an EMBL/GenBank/DDBJ whole genome shotgun (WGS) entry which is preliminary data.</text>
</comment>
<dbReference type="Pfam" id="PF12804">
    <property type="entry name" value="NTP_transf_3"/>
    <property type="match status" value="1"/>
</dbReference>
<feature type="binding site" evidence="8">
    <location>
        <position position="101"/>
    </location>
    <ligand>
        <name>Mg(2+)</name>
        <dbReference type="ChEBI" id="CHEBI:18420"/>
    </ligand>
</feature>
<evidence type="ECO:0000256" key="8">
    <source>
        <dbReference type="HAMAP-Rule" id="MF_00316"/>
    </source>
</evidence>
<dbReference type="AlphaFoldDB" id="A0A2N5C9T6"/>
<keyword evidence="10" id="KW-0548">Nucleotidyltransferase</keyword>
<keyword evidence="7 8" id="KW-0501">Molybdenum cofactor biosynthesis</keyword>
<dbReference type="HAMAP" id="MF_00316">
    <property type="entry name" value="MobA"/>
    <property type="match status" value="1"/>
</dbReference>
<comment type="subunit">
    <text evidence="8">Monomer.</text>
</comment>
<evidence type="ECO:0000256" key="2">
    <source>
        <dbReference type="ARBA" id="ARBA00022679"/>
    </source>
</evidence>
<name>A0A2N5C9T6_9BURK</name>
<dbReference type="PANTHER" id="PTHR19136:SF81">
    <property type="entry name" value="MOLYBDENUM COFACTOR GUANYLYLTRANSFERASE"/>
    <property type="match status" value="1"/>
</dbReference>
<feature type="binding site" evidence="8">
    <location>
        <position position="71"/>
    </location>
    <ligand>
        <name>GTP</name>
        <dbReference type="ChEBI" id="CHEBI:37565"/>
    </ligand>
</feature>
<dbReference type="SUPFAM" id="SSF53448">
    <property type="entry name" value="Nucleotide-diphospho-sugar transferases"/>
    <property type="match status" value="1"/>
</dbReference>
<dbReference type="GO" id="GO:0046872">
    <property type="term" value="F:metal ion binding"/>
    <property type="evidence" value="ECO:0007669"/>
    <property type="project" value="UniProtKB-KW"/>
</dbReference>
<evidence type="ECO:0000256" key="5">
    <source>
        <dbReference type="ARBA" id="ARBA00022842"/>
    </source>
</evidence>
<evidence type="ECO:0000256" key="1">
    <source>
        <dbReference type="ARBA" id="ARBA00022490"/>
    </source>
</evidence>
<comment type="function">
    <text evidence="8">Transfers a GMP moiety from GTP to Mo-molybdopterin (Mo-MPT) cofactor (Moco or molybdenum cofactor) to form Mo-molybdopterin guanine dinucleotide (Mo-MGD) cofactor.</text>
</comment>
<evidence type="ECO:0000259" key="9">
    <source>
        <dbReference type="Pfam" id="PF12804"/>
    </source>
</evidence>
<dbReference type="PANTHER" id="PTHR19136">
    <property type="entry name" value="MOLYBDENUM COFACTOR GUANYLYLTRANSFERASE"/>
    <property type="match status" value="1"/>
</dbReference>
<comment type="similarity">
    <text evidence="8">Belongs to the MobA family.</text>
</comment>